<organism evidence="2 3">
    <name type="scientific">Mangrovactinospora gilvigrisea</name>
    <dbReference type="NCBI Taxonomy" id="1428644"/>
    <lineage>
        <taxon>Bacteria</taxon>
        <taxon>Bacillati</taxon>
        <taxon>Actinomycetota</taxon>
        <taxon>Actinomycetes</taxon>
        <taxon>Kitasatosporales</taxon>
        <taxon>Streptomycetaceae</taxon>
        <taxon>Mangrovactinospora</taxon>
    </lineage>
</organism>
<evidence type="ECO:0000313" key="3">
    <source>
        <dbReference type="Proteomes" id="UP000243342"/>
    </source>
</evidence>
<evidence type="ECO:0000313" key="2">
    <source>
        <dbReference type="EMBL" id="OIV39381.1"/>
    </source>
</evidence>
<proteinExistence type="predicted"/>
<sequence>MDGRDQPTLAEYHGRPAHSQIGHAVFRGEVSLAGQSRTGVQFSGRDTRRDVVGQSDIHQLGALRVECRNALAIIHRSTVERT</sequence>
<feature type="region of interest" description="Disordered" evidence="1">
    <location>
        <begin position="1"/>
        <end position="20"/>
    </location>
</feature>
<evidence type="ECO:0000256" key="1">
    <source>
        <dbReference type="SAM" id="MobiDB-lite"/>
    </source>
</evidence>
<dbReference type="Proteomes" id="UP000243342">
    <property type="component" value="Unassembled WGS sequence"/>
</dbReference>
<gene>
    <name evidence="2" type="ORF">BIV57_00620</name>
</gene>
<accession>A0A1J7BLC0</accession>
<dbReference type="AlphaFoldDB" id="A0A1J7BLC0"/>
<name>A0A1J7BLC0_9ACTN</name>
<reference evidence="2 3" key="1">
    <citation type="submission" date="2016-10" db="EMBL/GenBank/DDBJ databases">
        <title>Genome sequence of Streptomyces gilvigriseus MUSC 26.</title>
        <authorList>
            <person name="Lee L.-H."/>
            <person name="Ser H.-L."/>
        </authorList>
    </citation>
    <scope>NUCLEOTIDE SEQUENCE [LARGE SCALE GENOMIC DNA]</scope>
    <source>
        <strain evidence="2 3">MUSC 26</strain>
    </source>
</reference>
<dbReference type="EMBL" id="MLCF01000002">
    <property type="protein sequence ID" value="OIV39381.1"/>
    <property type="molecule type" value="Genomic_DNA"/>
</dbReference>
<comment type="caution">
    <text evidence="2">The sequence shown here is derived from an EMBL/GenBank/DDBJ whole genome shotgun (WGS) entry which is preliminary data.</text>
</comment>
<keyword evidence="3" id="KW-1185">Reference proteome</keyword>
<protein>
    <submittedName>
        <fullName evidence="2">Uncharacterized protein</fullName>
    </submittedName>
</protein>